<protein>
    <submittedName>
        <fullName evidence="10">Protein translocase subunit SecE</fullName>
    </submittedName>
</protein>
<dbReference type="GO" id="GO:0008320">
    <property type="term" value="F:protein transmembrane transporter activity"/>
    <property type="evidence" value="ECO:0007669"/>
    <property type="project" value="InterPro"/>
</dbReference>
<reference evidence="10" key="1">
    <citation type="submission" date="2018-06" db="EMBL/GenBank/DDBJ databases">
        <authorList>
            <person name="Zhirakovskaya E."/>
        </authorList>
    </citation>
    <scope>NUCLEOTIDE SEQUENCE</scope>
</reference>
<keyword evidence="2" id="KW-0813">Transport</keyword>
<evidence type="ECO:0000256" key="6">
    <source>
        <dbReference type="ARBA" id="ARBA00022989"/>
    </source>
</evidence>
<dbReference type="PANTHER" id="PTHR33910:SF1">
    <property type="entry name" value="PROTEIN TRANSLOCASE SUBUNIT SECE"/>
    <property type="match status" value="1"/>
</dbReference>
<dbReference type="InterPro" id="IPR005807">
    <property type="entry name" value="SecE_bac"/>
</dbReference>
<gene>
    <name evidence="10" type="ORF">MNBD_ALPHA08-2307</name>
</gene>
<feature type="transmembrane region" description="Helical" evidence="9">
    <location>
        <begin position="27"/>
        <end position="47"/>
    </location>
</feature>
<dbReference type="InterPro" id="IPR038379">
    <property type="entry name" value="SecE_sf"/>
</dbReference>
<keyword evidence="6 9" id="KW-1133">Transmembrane helix</keyword>
<keyword evidence="4 9" id="KW-0812">Transmembrane</keyword>
<comment type="subcellular location">
    <subcellularLocation>
        <location evidence="1">Membrane</location>
    </subcellularLocation>
</comment>
<evidence type="ECO:0000256" key="3">
    <source>
        <dbReference type="ARBA" id="ARBA00022475"/>
    </source>
</evidence>
<evidence type="ECO:0000256" key="7">
    <source>
        <dbReference type="ARBA" id="ARBA00023010"/>
    </source>
</evidence>
<keyword evidence="5" id="KW-0653">Protein transport</keyword>
<evidence type="ECO:0000256" key="5">
    <source>
        <dbReference type="ARBA" id="ARBA00022927"/>
    </source>
</evidence>
<organism evidence="10">
    <name type="scientific">hydrothermal vent metagenome</name>
    <dbReference type="NCBI Taxonomy" id="652676"/>
    <lineage>
        <taxon>unclassified sequences</taxon>
        <taxon>metagenomes</taxon>
        <taxon>ecological metagenomes</taxon>
    </lineage>
</organism>
<dbReference type="EMBL" id="UOEC01000050">
    <property type="protein sequence ID" value="VAV88766.1"/>
    <property type="molecule type" value="Genomic_DNA"/>
</dbReference>
<name>A0A3B0RIX9_9ZZZZ</name>
<evidence type="ECO:0000256" key="9">
    <source>
        <dbReference type="SAM" id="Phobius"/>
    </source>
</evidence>
<keyword evidence="8 9" id="KW-0472">Membrane</keyword>
<dbReference type="PRINTS" id="PR01650">
    <property type="entry name" value="SECETRNLCASE"/>
</dbReference>
<dbReference type="InterPro" id="IPR001901">
    <property type="entry name" value="Translocase_SecE/Sec61-g"/>
</dbReference>
<dbReference type="Pfam" id="PF00584">
    <property type="entry name" value="SecE"/>
    <property type="match status" value="1"/>
</dbReference>
<proteinExistence type="inferred from homology"/>
<evidence type="ECO:0000256" key="4">
    <source>
        <dbReference type="ARBA" id="ARBA00022692"/>
    </source>
</evidence>
<dbReference type="AlphaFoldDB" id="A0A3B0RIX9"/>
<dbReference type="GO" id="GO:0005886">
    <property type="term" value="C:plasma membrane"/>
    <property type="evidence" value="ECO:0007669"/>
    <property type="project" value="TreeGrafter"/>
</dbReference>
<dbReference type="GO" id="GO:0043952">
    <property type="term" value="P:protein transport by the Sec complex"/>
    <property type="evidence" value="ECO:0007669"/>
    <property type="project" value="TreeGrafter"/>
</dbReference>
<sequence length="65" mass="7344">MKNPLQFFQEVRAETAKVTWPTKNETLITTLMVLMMVAAAAVFFLGVDAVLRTFINFVVFGKSIF</sequence>
<dbReference type="GO" id="GO:0006605">
    <property type="term" value="P:protein targeting"/>
    <property type="evidence" value="ECO:0007669"/>
    <property type="project" value="InterPro"/>
</dbReference>
<accession>A0A3B0RIX9</accession>
<keyword evidence="7" id="KW-0811">Translocation</keyword>
<evidence type="ECO:0000256" key="1">
    <source>
        <dbReference type="ARBA" id="ARBA00004370"/>
    </source>
</evidence>
<dbReference type="HAMAP" id="MF_00422">
    <property type="entry name" value="SecE"/>
    <property type="match status" value="1"/>
</dbReference>
<dbReference type="NCBIfam" id="TIGR00964">
    <property type="entry name" value="secE_bact"/>
    <property type="match status" value="1"/>
</dbReference>
<dbReference type="PANTHER" id="PTHR33910">
    <property type="entry name" value="PROTEIN TRANSLOCASE SUBUNIT SECE"/>
    <property type="match status" value="1"/>
</dbReference>
<dbReference type="GO" id="GO:0009306">
    <property type="term" value="P:protein secretion"/>
    <property type="evidence" value="ECO:0007669"/>
    <property type="project" value="InterPro"/>
</dbReference>
<keyword evidence="3" id="KW-1003">Cell membrane</keyword>
<evidence type="ECO:0000313" key="10">
    <source>
        <dbReference type="EMBL" id="VAV88766.1"/>
    </source>
</evidence>
<dbReference type="GO" id="GO:0006886">
    <property type="term" value="P:intracellular protein transport"/>
    <property type="evidence" value="ECO:0007669"/>
    <property type="project" value="InterPro"/>
</dbReference>
<dbReference type="Gene3D" id="1.20.5.1030">
    <property type="entry name" value="Preprotein translocase secy subunit"/>
    <property type="match status" value="1"/>
</dbReference>
<evidence type="ECO:0000256" key="8">
    <source>
        <dbReference type="ARBA" id="ARBA00023136"/>
    </source>
</evidence>
<evidence type="ECO:0000256" key="2">
    <source>
        <dbReference type="ARBA" id="ARBA00022448"/>
    </source>
</evidence>